<dbReference type="AlphaFoldDB" id="A0A179FZC1"/>
<comment type="caution">
    <text evidence="1">The sequence shown here is derived from an EMBL/GenBank/DDBJ whole genome shotgun (WGS) entry which is preliminary data.</text>
</comment>
<organism evidence="1 2">
    <name type="scientific">Pochonia chlamydosporia 170</name>
    <dbReference type="NCBI Taxonomy" id="1380566"/>
    <lineage>
        <taxon>Eukaryota</taxon>
        <taxon>Fungi</taxon>
        <taxon>Dikarya</taxon>
        <taxon>Ascomycota</taxon>
        <taxon>Pezizomycotina</taxon>
        <taxon>Sordariomycetes</taxon>
        <taxon>Hypocreomycetidae</taxon>
        <taxon>Hypocreales</taxon>
        <taxon>Clavicipitaceae</taxon>
        <taxon>Pochonia</taxon>
    </lineage>
</organism>
<sequence>MGAHCMNGVDWYGPIPDGVIPATENQSSVSSGTIQKRQAILCSPSRRRRRTEVPLPAIMFNKTLCPLSFGPPGTGSHRAGGVGAAYLTPVSSRYAFHQSLSRQYQIDNTGHGHYTCFCFSISFSVPCFNCHWSSPPSPVSFRASQTGCSRLV</sequence>
<evidence type="ECO:0000313" key="1">
    <source>
        <dbReference type="EMBL" id="OAQ70461.1"/>
    </source>
</evidence>
<name>A0A179FZC1_METCM</name>
<dbReference type="RefSeq" id="XP_018146998.1">
    <property type="nucleotide sequence ID" value="XM_018293334.1"/>
</dbReference>
<proteinExistence type="predicted"/>
<gene>
    <name evidence="1" type="ORF">VFPPC_15581</name>
</gene>
<dbReference type="EMBL" id="LSBJ02000002">
    <property type="protein sequence ID" value="OAQ70461.1"/>
    <property type="molecule type" value="Genomic_DNA"/>
</dbReference>
<accession>A0A179FZC1</accession>
<dbReference type="KEGG" id="pchm:VFPPC_15581"/>
<evidence type="ECO:0000313" key="2">
    <source>
        <dbReference type="Proteomes" id="UP000078397"/>
    </source>
</evidence>
<dbReference type="GeneID" id="28857328"/>
<protein>
    <submittedName>
        <fullName evidence="1">Uncharacterized protein</fullName>
    </submittedName>
</protein>
<keyword evidence="2" id="KW-1185">Reference proteome</keyword>
<dbReference type="Proteomes" id="UP000078397">
    <property type="component" value="Unassembled WGS sequence"/>
</dbReference>
<reference evidence="1 2" key="1">
    <citation type="journal article" date="2016" name="PLoS Pathog.">
        <title>Biosynthesis of antibiotic leucinostatins in bio-control fungus Purpureocillium lilacinum and their inhibition on phytophthora revealed by genome mining.</title>
        <authorList>
            <person name="Wang G."/>
            <person name="Liu Z."/>
            <person name="Lin R."/>
            <person name="Li E."/>
            <person name="Mao Z."/>
            <person name="Ling J."/>
            <person name="Yang Y."/>
            <person name="Yin W.B."/>
            <person name="Xie B."/>
        </authorList>
    </citation>
    <scope>NUCLEOTIDE SEQUENCE [LARGE SCALE GENOMIC DNA]</scope>
    <source>
        <strain evidence="1">170</strain>
    </source>
</reference>